<comment type="caution">
    <text evidence="2">The sequence shown here is derived from an EMBL/GenBank/DDBJ whole genome shotgun (WGS) entry which is preliminary data.</text>
</comment>
<reference evidence="2" key="1">
    <citation type="submission" date="2021-02" db="EMBL/GenBank/DDBJ databases">
        <title>First Annotated Genome of the Yellow-green Alga Tribonema minus.</title>
        <authorList>
            <person name="Mahan K.M."/>
        </authorList>
    </citation>
    <scope>NUCLEOTIDE SEQUENCE</scope>
    <source>
        <strain evidence="2">UTEX B ZZ1240</strain>
    </source>
</reference>
<evidence type="ECO:0000313" key="2">
    <source>
        <dbReference type="EMBL" id="KAG5187727.1"/>
    </source>
</evidence>
<dbReference type="Pfam" id="PF13578">
    <property type="entry name" value="Methyltransf_24"/>
    <property type="match status" value="1"/>
</dbReference>
<proteinExistence type="predicted"/>
<evidence type="ECO:0008006" key="4">
    <source>
        <dbReference type="Google" id="ProtNLM"/>
    </source>
</evidence>
<gene>
    <name evidence="2" type="ORF">JKP88DRAFT_267798</name>
</gene>
<protein>
    <recommendedName>
        <fullName evidence="4">Class I SAM-dependent methyltransferase</fullName>
    </recommendedName>
</protein>
<evidence type="ECO:0000313" key="3">
    <source>
        <dbReference type="Proteomes" id="UP000664859"/>
    </source>
</evidence>
<dbReference type="Gene3D" id="3.40.50.150">
    <property type="entry name" value="Vaccinia Virus protein VP39"/>
    <property type="match status" value="1"/>
</dbReference>
<dbReference type="AlphaFoldDB" id="A0A835Z509"/>
<accession>A0A835Z509</accession>
<name>A0A835Z509_9STRA</name>
<feature type="signal peptide" evidence="1">
    <location>
        <begin position="1"/>
        <end position="23"/>
    </location>
</feature>
<keyword evidence="1" id="KW-0732">Signal</keyword>
<dbReference type="SUPFAM" id="SSF53335">
    <property type="entry name" value="S-adenosyl-L-methionine-dependent methyltransferases"/>
    <property type="match status" value="1"/>
</dbReference>
<dbReference type="EMBL" id="JAFCMP010000084">
    <property type="protein sequence ID" value="KAG5187727.1"/>
    <property type="molecule type" value="Genomic_DNA"/>
</dbReference>
<dbReference type="InterPro" id="IPR029063">
    <property type="entry name" value="SAM-dependent_MTases_sf"/>
</dbReference>
<keyword evidence="3" id="KW-1185">Reference proteome</keyword>
<evidence type="ECO:0000256" key="1">
    <source>
        <dbReference type="SAM" id="SignalP"/>
    </source>
</evidence>
<dbReference type="OrthoDB" id="205904at2759"/>
<dbReference type="Proteomes" id="UP000664859">
    <property type="component" value="Unassembled WGS sequence"/>
</dbReference>
<feature type="chain" id="PRO_5032298674" description="Class I SAM-dependent methyltransferase" evidence="1">
    <location>
        <begin position="24"/>
        <end position="361"/>
    </location>
</feature>
<sequence>MTNGMVLAFGILGIALICDVAVAAGDACNEAATAAIDRLLLPVGSDPIYRSPMPQPILLEFQAPDNGQPIRVQGTLRPDQLVVTEVLAVLEDSVGGLPDATMVDISDTIYDTIIGYEPILQSDRYHPHMSRTGLLHALATLHGYTNYLEIGCDLDINFGDMASVPRLVSTCVDPNRGGTHRMTSDDFFAQYQGPPFDLVFIDGLHEHNQVLRDVMNSLSVLKAGGTIVLHDCTPRSRAKAANIGAAFPGGYIWNGDVYRAVMQLRSRLDLEVFVGDFDYGVGIVRRGRNPNPLVLYDFPDWRSEWGEGQVSKEEWIFFKKHEVMLLDLMPVSQFLERTLCSSAEPAIIAEMGLQDKTIQLL</sequence>
<organism evidence="2 3">
    <name type="scientific">Tribonema minus</name>
    <dbReference type="NCBI Taxonomy" id="303371"/>
    <lineage>
        <taxon>Eukaryota</taxon>
        <taxon>Sar</taxon>
        <taxon>Stramenopiles</taxon>
        <taxon>Ochrophyta</taxon>
        <taxon>PX clade</taxon>
        <taxon>Xanthophyceae</taxon>
        <taxon>Tribonematales</taxon>
        <taxon>Tribonemataceae</taxon>
        <taxon>Tribonema</taxon>
    </lineage>
</organism>